<keyword evidence="2" id="KW-1185">Reference proteome</keyword>
<reference evidence="1 2" key="1">
    <citation type="journal article" date="2018" name="Mol. Biol. Evol.">
        <title>Analysis of the draft genome of the red seaweed Gracilariopsis chorda provides insights into genome size evolution in Rhodophyta.</title>
        <authorList>
            <person name="Lee J."/>
            <person name="Yang E.C."/>
            <person name="Graf L."/>
            <person name="Yang J.H."/>
            <person name="Qiu H."/>
            <person name="Zel Zion U."/>
            <person name="Chan C.X."/>
            <person name="Stephens T.G."/>
            <person name="Weber A.P.M."/>
            <person name="Boo G.H."/>
            <person name="Boo S.M."/>
            <person name="Kim K.M."/>
            <person name="Shin Y."/>
            <person name="Jung M."/>
            <person name="Lee S.J."/>
            <person name="Yim H.S."/>
            <person name="Lee J.H."/>
            <person name="Bhattacharya D."/>
            <person name="Yoon H.S."/>
        </authorList>
    </citation>
    <scope>NUCLEOTIDE SEQUENCE [LARGE SCALE GENOMIC DNA]</scope>
    <source>
        <strain evidence="1 2">SKKU-2015</strain>
        <tissue evidence="1">Whole body</tissue>
    </source>
</reference>
<dbReference type="EMBL" id="NBIV01000274">
    <property type="protein sequence ID" value="PXF40641.1"/>
    <property type="molecule type" value="Genomic_DNA"/>
</dbReference>
<comment type="caution">
    <text evidence="1">The sequence shown here is derived from an EMBL/GenBank/DDBJ whole genome shotgun (WGS) entry which is preliminary data.</text>
</comment>
<dbReference type="AlphaFoldDB" id="A0A2V3IF17"/>
<organism evidence="1 2">
    <name type="scientific">Gracilariopsis chorda</name>
    <dbReference type="NCBI Taxonomy" id="448386"/>
    <lineage>
        <taxon>Eukaryota</taxon>
        <taxon>Rhodophyta</taxon>
        <taxon>Florideophyceae</taxon>
        <taxon>Rhodymeniophycidae</taxon>
        <taxon>Gracilariales</taxon>
        <taxon>Gracilariaceae</taxon>
        <taxon>Gracilariopsis</taxon>
    </lineage>
</organism>
<dbReference type="Proteomes" id="UP000247409">
    <property type="component" value="Unassembled WGS sequence"/>
</dbReference>
<accession>A0A2V3IF17</accession>
<evidence type="ECO:0000313" key="1">
    <source>
        <dbReference type="EMBL" id="PXF40641.1"/>
    </source>
</evidence>
<evidence type="ECO:0000313" key="2">
    <source>
        <dbReference type="Proteomes" id="UP000247409"/>
    </source>
</evidence>
<sequence>MRLRFNYKTTYIIDLLLSQAAVSMTFPSRTGSVLENLRALHVAEREQAGQYSDTGEITVNTGLAKIGDVLTQGEELDLDLLVLVSPLGQLRTKENHRLDVSRYRSSYIMHILSDFAGEEYDLREVGLPYSEAEATWGTVPDRSDEMKEFVRETAAVPVGRWCSFRRLWQEGMYHLSLTTLGLHVSRFPHGE</sequence>
<protein>
    <submittedName>
        <fullName evidence="1">Uncharacterized protein</fullName>
    </submittedName>
</protein>
<gene>
    <name evidence="1" type="ORF">BWQ96_09647</name>
</gene>
<name>A0A2V3IF17_9FLOR</name>
<proteinExistence type="predicted"/>